<evidence type="ECO:0000313" key="11">
    <source>
        <dbReference type="RefSeq" id="XP_010274258.1"/>
    </source>
</evidence>
<gene>
    <name evidence="5 6 7 8 9 10 11 12" type="primary">LOC104609591</name>
</gene>
<evidence type="ECO:0000313" key="12">
    <source>
        <dbReference type="RefSeq" id="XP_019055347.1"/>
    </source>
</evidence>
<evidence type="ECO:0000313" key="8">
    <source>
        <dbReference type="RefSeq" id="XP_010274255.1"/>
    </source>
</evidence>
<evidence type="ECO:0000313" key="10">
    <source>
        <dbReference type="RefSeq" id="XP_010274257.1"/>
    </source>
</evidence>
<dbReference type="SMART" id="SM01191">
    <property type="entry name" value="ENT"/>
    <property type="match status" value="1"/>
</dbReference>
<sequence length="379" mass="43007">MKFKQGNKVEVLRRKKDLFGSWYPGKIISVDGDHYTVRYEAFLNHEGKPVVEKVYAKGVRPQPPSMKGGEQWAVGDTVEVLDVHSWKPGKIAKVMNNNRFVIRMFGSIQLREFDRNTLRVWQVWRNNKWALSGKVDGTKQIDTKVVQICSKYSHGLGGGEWEEFKTFIPGRTLKRKHNCCYESSHYDAVCQGGGKKEKPVIKIEGCDGLPMRTLPFPKQVDAFSSQNFKMGKKCVNGSFEMDVKTDKTNNYVLHPSAMPVQVTEESKQCSASSCSSNDHQEFTAQNFQQSSGKIAFSSSSDVCSSCPSMTRLKGLPFCVKEELEANIHKLELHAYKSTMQALYASGPLSWEQEYLLTNLRLSLHISNEEHLNQLRYLLS</sequence>
<dbReference type="RefSeq" id="XP_010274252.1">
    <property type="nucleotide sequence ID" value="XM_010275950.2"/>
</dbReference>
<dbReference type="GeneID" id="104609591"/>
<evidence type="ECO:0000313" key="9">
    <source>
        <dbReference type="RefSeq" id="XP_010274256.1"/>
    </source>
</evidence>
<dbReference type="PANTHER" id="PTHR31917">
    <property type="entry name" value="AGENET DOMAIN-CONTAINING PROTEIN-RELATED"/>
    <property type="match status" value="1"/>
</dbReference>
<dbReference type="RefSeq" id="XP_010274254.1">
    <property type="nucleotide sequence ID" value="XM_010275952.2"/>
</dbReference>
<dbReference type="SMART" id="SM00743">
    <property type="entry name" value="Agenet"/>
    <property type="match status" value="2"/>
</dbReference>
<dbReference type="RefSeq" id="XP_010274253.1">
    <property type="nucleotide sequence ID" value="XM_010275951.2"/>
</dbReference>
<dbReference type="Pfam" id="PF05641">
    <property type="entry name" value="Agenet"/>
    <property type="match status" value="1"/>
</dbReference>
<dbReference type="Gene3D" id="2.30.30.140">
    <property type="match status" value="1"/>
</dbReference>
<organism evidence="4 9">
    <name type="scientific">Nelumbo nucifera</name>
    <name type="common">Sacred lotus</name>
    <dbReference type="NCBI Taxonomy" id="4432"/>
    <lineage>
        <taxon>Eukaryota</taxon>
        <taxon>Viridiplantae</taxon>
        <taxon>Streptophyta</taxon>
        <taxon>Embryophyta</taxon>
        <taxon>Tracheophyta</taxon>
        <taxon>Spermatophyta</taxon>
        <taxon>Magnoliopsida</taxon>
        <taxon>Proteales</taxon>
        <taxon>Nelumbonaceae</taxon>
        <taxon>Nelumbo</taxon>
    </lineage>
</organism>
<evidence type="ECO:0000313" key="7">
    <source>
        <dbReference type="RefSeq" id="XP_010274254.1"/>
    </source>
</evidence>
<dbReference type="STRING" id="4432.A0A1U8B4F4"/>
<feature type="domain" description="ENT" evidence="3">
    <location>
        <begin position="323"/>
        <end position="379"/>
    </location>
</feature>
<dbReference type="RefSeq" id="XP_010274257.1">
    <property type="nucleotide sequence ID" value="XM_010275955.2"/>
</dbReference>
<evidence type="ECO:0000313" key="5">
    <source>
        <dbReference type="RefSeq" id="XP_010274252.1"/>
    </source>
</evidence>
<dbReference type="Gene3D" id="1.10.1240.40">
    <property type="entry name" value="ENT domain"/>
    <property type="match status" value="1"/>
</dbReference>
<dbReference type="RefSeq" id="XP_019055347.1">
    <property type="nucleotide sequence ID" value="XM_019199802.1"/>
</dbReference>
<dbReference type="PANTHER" id="PTHR31917:SF59">
    <property type="entry name" value="ENT DOMAIN-CONTAINING PROTEIN"/>
    <property type="match status" value="1"/>
</dbReference>
<evidence type="ECO:0000256" key="2">
    <source>
        <dbReference type="ARBA" id="ARBA00023242"/>
    </source>
</evidence>
<keyword evidence="4" id="KW-1185">Reference proteome</keyword>
<reference evidence="5 6" key="1">
    <citation type="submission" date="2025-04" db="UniProtKB">
        <authorList>
            <consortium name="RefSeq"/>
        </authorList>
    </citation>
    <scope>IDENTIFICATION</scope>
</reference>
<evidence type="ECO:0000313" key="6">
    <source>
        <dbReference type="RefSeq" id="XP_010274253.1"/>
    </source>
</evidence>
<name>A0A1U8B4F4_NELNU</name>
<dbReference type="RefSeq" id="XP_010274256.1">
    <property type="nucleotide sequence ID" value="XM_010275954.2"/>
</dbReference>
<dbReference type="RefSeq" id="XP_010274258.1">
    <property type="nucleotide sequence ID" value="XM_010275956.2"/>
</dbReference>
<dbReference type="PROSITE" id="PS51138">
    <property type="entry name" value="ENT"/>
    <property type="match status" value="1"/>
</dbReference>
<dbReference type="Pfam" id="PF03735">
    <property type="entry name" value="ENT"/>
    <property type="match status" value="1"/>
</dbReference>
<evidence type="ECO:0000313" key="4">
    <source>
        <dbReference type="Proteomes" id="UP000189703"/>
    </source>
</evidence>
<dbReference type="InterPro" id="IPR036142">
    <property type="entry name" value="ENT_dom-like_sf"/>
</dbReference>
<dbReference type="RefSeq" id="XP_010274255.1">
    <property type="nucleotide sequence ID" value="XM_010275953.2"/>
</dbReference>
<dbReference type="Proteomes" id="UP000189703">
    <property type="component" value="Unplaced"/>
</dbReference>
<evidence type="ECO:0000259" key="3">
    <source>
        <dbReference type="PROSITE" id="PS51138"/>
    </source>
</evidence>
<keyword evidence="2" id="KW-0539">Nucleus</keyword>
<dbReference type="OMA" id="MVMEDDH"/>
<accession>A0A1U8B4F4</accession>
<comment type="subcellular location">
    <subcellularLocation>
        <location evidence="1">Nucleus</location>
    </subcellularLocation>
</comment>
<dbReference type="eggNOG" id="KOG4675">
    <property type="taxonomic scope" value="Eukaryota"/>
</dbReference>
<protein>
    <submittedName>
        <fullName evidence="5 6">Uncharacterized protein LOC104609591</fullName>
    </submittedName>
</protein>
<dbReference type="OrthoDB" id="663550at2759"/>
<dbReference type="InterPro" id="IPR014002">
    <property type="entry name" value="Agenet_dom_plant"/>
</dbReference>
<dbReference type="InterPro" id="IPR008395">
    <property type="entry name" value="Agenet-like_dom"/>
</dbReference>
<dbReference type="InterPro" id="IPR005491">
    <property type="entry name" value="ENT_dom"/>
</dbReference>
<proteinExistence type="predicted"/>
<evidence type="ECO:0000256" key="1">
    <source>
        <dbReference type="ARBA" id="ARBA00004123"/>
    </source>
</evidence>
<dbReference type="SUPFAM" id="SSF158639">
    <property type="entry name" value="ENT-like"/>
    <property type="match status" value="1"/>
</dbReference>
<dbReference type="AlphaFoldDB" id="A0A1U8B4F4"/>
<dbReference type="KEGG" id="nnu:104609591"/>
<dbReference type="GO" id="GO:0005634">
    <property type="term" value="C:nucleus"/>
    <property type="evidence" value="ECO:0007669"/>
    <property type="project" value="UniProtKB-SubCell"/>
</dbReference>